<feature type="region of interest" description="Disordered" evidence="1">
    <location>
        <begin position="74"/>
        <end position="95"/>
    </location>
</feature>
<dbReference type="EMBL" id="LUCH01000316">
    <property type="protein sequence ID" value="KAF5405466.1"/>
    <property type="molecule type" value="Genomic_DNA"/>
</dbReference>
<evidence type="ECO:0000256" key="1">
    <source>
        <dbReference type="SAM" id="MobiDB-lite"/>
    </source>
</evidence>
<organism evidence="2 3">
    <name type="scientific">Paragonimus heterotremus</name>
    <dbReference type="NCBI Taxonomy" id="100268"/>
    <lineage>
        <taxon>Eukaryota</taxon>
        <taxon>Metazoa</taxon>
        <taxon>Spiralia</taxon>
        <taxon>Lophotrochozoa</taxon>
        <taxon>Platyhelminthes</taxon>
        <taxon>Trematoda</taxon>
        <taxon>Digenea</taxon>
        <taxon>Plagiorchiida</taxon>
        <taxon>Troglotremata</taxon>
        <taxon>Troglotrematidae</taxon>
        <taxon>Paragonimus</taxon>
    </lineage>
</organism>
<evidence type="ECO:0000313" key="2">
    <source>
        <dbReference type="EMBL" id="KAF5405466.1"/>
    </source>
</evidence>
<gene>
    <name evidence="2" type="ORF">PHET_01088</name>
</gene>
<dbReference type="OrthoDB" id="3214149at2759"/>
<comment type="caution">
    <text evidence="2">The sequence shown here is derived from an EMBL/GenBank/DDBJ whole genome shotgun (WGS) entry which is preliminary data.</text>
</comment>
<proteinExistence type="predicted"/>
<reference evidence="2" key="1">
    <citation type="submission" date="2019-05" db="EMBL/GenBank/DDBJ databases">
        <title>Annotation for the trematode Paragonimus heterotremus.</title>
        <authorList>
            <person name="Choi Y.-J."/>
        </authorList>
    </citation>
    <scope>NUCLEOTIDE SEQUENCE</scope>
    <source>
        <strain evidence="2">LC</strain>
    </source>
</reference>
<protein>
    <submittedName>
        <fullName evidence="2">Uncharacterized protein</fullName>
    </submittedName>
</protein>
<dbReference type="Proteomes" id="UP000748531">
    <property type="component" value="Unassembled WGS sequence"/>
</dbReference>
<evidence type="ECO:0000313" key="3">
    <source>
        <dbReference type="Proteomes" id="UP000748531"/>
    </source>
</evidence>
<name>A0A8J4TNQ1_9TREM</name>
<dbReference type="AlphaFoldDB" id="A0A8J4TNQ1"/>
<keyword evidence="3" id="KW-1185">Reference proteome</keyword>
<accession>A0A8J4TNQ1</accession>
<sequence>MGHSNQPPRSSHCPPIVTVTSTCAITSVSASFSPEAVDQPVKLTTDVVNTPFYPPVNSRRRSATSIPFDSVDTVMMQQSPPPSHHQQQSTGQLNGSQSLQFRPVASGDNVTNALDILPTPGSHDYLPRVSIPCTASPEAMVAAAAFNAVRRWFINPVSGVTDPPAAPGYWTNTLVPPSVSEANSTGTNSGTGISLMNPHPLHRFPVHPSHNLPPIAYMPAPHRGHHSSGYVPNNSPGAPLVRGGKKRSHSQSSVTDLFDISSLTRSSQGSLNIMQAMRVSRSMASSAGGSYGHLSAGTSGYSFVH</sequence>